<dbReference type="PANTHER" id="PTHR48081">
    <property type="entry name" value="AB HYDROLASE SUPERFAMILY PROTEIN C4A8.06C"/>
    <property type="match status" value="1"/>
</dbReference>
<name>A0A068NVX0_FIMGI</name>
<dbReference type="HOGENOM" id="CLU_012494_4_0_0"/>
<organism evidence="3 4">
    <name type="scientific">Fimbriimonas ginsengisoli Gsoil 348</name>
    <dbReference type="NCBI Taxonomy" id="661478"/>
    <lineage>
        <taxon>Bacteria</taxon>
        <taxon>Bacillati</taxon>
        <taxon>Armatimonadota</taxon>
        <taxon>Fimbriimonadia</taxon>
        <taxon>Fimbriimonadales</taxon>
        <taxon>Fimbriimonadaceae</taxon>
        <taxon>Fimbriimonas</taxon>
    </lineage>
</organism>
<dbReference type="STRING" id="661478.OP10G_4300"/>
<dbReference type="PANTHER" id="PTHR48081:SF13">
    <property type="entry name" value="ALPHA_BETA HYDROLASE"/>
    <property type="match status" value="1"/>
</dbReference>
<dbReference type="SUPFAM" id="SSF53474">
    <property type="entry name" value="alpha/beta-Hydrolases"/>
    <property type="match status" value="1"/>
</dbReference>
<dbReference type="InterPro" id="IPR029058">
    <property type="entry name" value="AB_hydrolase_fold"/>
</dbReference>
<sequence>MKAGGVAFTMDVLKPAKPNKAAVVFMVSGGWMSDHSMLNSFGPAIEKVFVDGGFTVFEVVHGAQPRFKVAEIVEQVRTAVRFVHAHAADYGIDTNRVGVSGISSGAHLSLMIAGSPEFPVNAVAAIAPPTDLANWGKPAFVLTDEPQMAIFFPALGIDPKAPRSDIEAPLRKLSPITYVNPKFPPTLIVHGDDDKIVPLQQAQAMDQALAKAGVEHKLEVIPGGGHDDKTFGPGLTKALQWFKEKLLK</sequence>
<keyword evidence="1" id="KW-0378">Hydrolase</keyword>
<evidence type="ECO:0000313" key="3">
    <source>
        <dbReference type="EMBL" id="AIE87668.1"/>
    </source>
</evidence>
<gene>
    <name evidence="3" type="ORF">OP10G_4300</name>
</gene>
<feature type="domain" description="BD-FAE-like" evidence="2">
    <location>
        <begin position="10"/>
        <end position="209"/>
    </location>
</feature>
<dbReference type="InterPro" id="IPR049492">
    <property type="entry name" value="BD-FAE-like_dom"/>
</dbReference>
<evidence type="ECO:0000256" key="1">
    <source>
        <dbReference type="ARBA" id="ARBA00022801"/>
    </source>
</evidence>
<dbReference type="eggNOG" id="COG0657">
    <property type="taxonomic scope" value="Bacteria"/>
</dbReference>
<dbReference type="InterPro" id="IPR050300">
    <property type="entry name" value="GDXG_lipolytic_enzyme"/>
</dbReference>
<dbReference type="Gene3D" id="3.40.50.1820">
    <property type="entry name" value="alpha/beta hydrolase"/>
    <property type="match status" value="1"/>
</dbReference>
<keyword evidence="4" id="KW-1185">Reference proteome</keyword>
<dbReference type="AlphaFoldDB" id="A0A068NVX0"/>
<dbReference type="Proteomes" id="UP000027982">
    <property type="component" value="Chromosome"/>
</dbReference>
<evidence type="ECO:0000259" key="2">
    <source>
        <dbReference type="Pfam" id="PF20434"/>
    </source>
</evidence>
<dbReference type="Pfam" id="PF20434">
    <property type="entry name" value="BD-FAE"/>
    <property type="match status" value="1"/>
</dbReference>
<dbReference type="EMBL" id="CP007139">
    <property type="protein sequence ID" value="AIE87668.1"/>
    <property type="molecule type" value="Genomic_DNA"/>
</dbReference>
<dbReference type="GO" id="GO:0016787">
    <property type="term" value="F:hydrolase activity"/>
    <property type="evidence" value="ECO:0007669"/>
    <property type="project" value="UniProtKB-KW"/>
</dbReference>
<evidence type="ECO:0000313" key="4">
    <source>
        <dbReference type="Proteomes" id="UP000027982"/>
    </source>
</evidence>
<proteinExistence type="predicted"/>
<accession>A0A068NVX0</accession>
<dbReference type="KEGG" id="fgi:OP10G_4300"/>
<protein>
    <submittedName>
        <fullName evidence="3">Putative lipase/esterase</fullName>
    </submittedName>
</protein>
<reference evidence="3 4" key="1">
    <citation type="journal article" date="2014" name="PLoS ONE">
        <title>The first complete genome sequence of the class fimbriimonadia in the phylum armatimonadetes.</title>
        <authorList>
            <person name="Hu Z.Y."/>
            <person name="Wang Y.Z."/>
            <person name="Im W.T."/>
            <person name="Wang S.Y."/>
            <person name="Zhao G.P."/>
            <person name="Zheng H.J."/>
            <person name="Quan Z.X."/>
        </authorList>
    </citation>
    <scope>NUCLEOTIDE SEQUENCE [LARGE SCALE GENOMIC DNA]</scope>
    <source>
        <strain evidence="3">Gsoil 348</strain>
    </source>
</reference>